<gene>
    <name evidence="2" type="ORF">DPM19_22835</name>
</gene>
<feature type="domain" description="Alpha/beta hydrolase" evidence="1">
    <location>
        <begin position="1"/>
        <end position="418"/>
    </location>
</feature>
<dbReference type="Proteomes" id="UP000251891">
    <property type="component" value="Unassembled WGS sequence"/>
</dbReference>
<dbReference type="EMBL" id="QLYX01000011">
    <property type="protein sequence ID" value="RAY12975.1"/>
    <property type="molecule type" value="Genomic_DNA"/>
</dbReference>
<organism evidence="2 3">
    <name type="scientific">Actinomadura craniellae</name>
    <dbReference type="NCBI Taxonomy" id="2231787"/>
    <lineage>
        <taxon>Bacteria</taxon>
        <taxon>Bacillati</taxon>
        <taxon>Actinomycetota</taxon>
        <taxon>Actinomycetes</taxon>
        <taxon>Streptosporangiales</taxon>
        <taxon>Thermomonosporaceae</taxon>
        <taxon>Actinomadura</taxon>
    </lineage>
</organism>
<comment type="caution">
    <text evidence="2">The sequence shown here is derived from an EMBL/GenBank/DDBJ whole genome shotgun (WGS) entry which is preliminary data.</text>
</comment>
<accession>A0A365H1K1</accession>
<dbReference type="OrthoDB" id="1971292at2"/>
<keyword evidence="3" id="KW-1185">Reference proteome</keyword>
<name>A0A365H1K1_9ACTN</name>
<dbReference type="Pfam" id="PF20091">
    <property type="entry name" value="Abhydrolase_10"/>
    <property type="match status" value="1"/>
</dbReference>
<evidence type="ECO:0000259" key="1">
    <source>
        <dbReference type="Pfam" id="PF20091"/>
    </source>
</evidence>
<proteinExistence type="predicted"/>
<evidence type="ECO:0000313" key="2">
    <source>
        <dbReference type="EMBL" id="RAY12975.1"/>
    </source>
</evidence>
<protein>
    <recommendedName>
        <fullName evidence="1">Alpha/beta hydrolase domain-containing protein</fullName>
    </recommendedName>
</protein>
<evidence type="ECO:0000313" key="3">
    <source>
        <dbReference type="Proteomes" id="UP000251891"/>
    </source>
</evidence>
<dbReference type="InterPro" id="IPR045394">
    <property type="entry name" value="Abhydrolase_dom"/>
</dbReference>
<sequence>MGYTQSEFLVSGTAASYTAAVPLGSDGRWQAEPATTAPYTTRIVVYRPADAARFNGTVVVEWLNVSAGADAGAEWIFSHTELIREGYAWVGVSAQAAGANNTKSLDPARYAAVSHPGDSYSYDIFSQAGQAVRDSAAKVLGGLEPRRVLGEGESQSGFRLATYINAVHPLVNVYDGYFVHSRGGRGAPLSEPPQQIVLPPSVVRSRTDLDVPVLSLETETDVMFGSLGARQDDTARFRLWELAGTAHADSYITIVGRGDTGTRETALRELNLMLDPPTELGEAGSCTSPINTGQQHYVLNTAQYWLNRWVATGQAPPRAPRLQVDTSGLLPAFVLDAHGNVKGGLRTPAVDAPVATLSGLGQTGSVFCFLFGTTTPFGAAKLATLYPTRAHFVARWSAATASGVAAGFVRPADAALLVAAARASEIGGRPAE</sequence>
<dbReference type="AlphaFoldDB" id="A0A365H1K1"/>
<reference evidence="2 3" key="1">
    <citation type="submission" date="2018-06" db="EMBL/GenBank/DDBJ databases">
        <title>Actinomadura craniellae sp. nov. isolated from marine sponge Craniella sp.</title>
        <authorList>
            <person name="Li L."/>
            <person name="Xu Q.H."/>
            <person name="Lin H.W."/>
            <person name="Lu Y.H."/>
        </authorList>
    </citation>
    <scope>NUCLEOTIDE SEQUENCE [LARGE SCALE GENOMIC DNA]</scope>
    <source>
        <strain evidence="2 3">LHW63021</strain>
    </source>
</reference>